<comment type="cofactor">
    <cofactor evidence="1">
        <name>Mg(2+)</name>
        <dbReference type="ChEBI" id="CHEBI:18420"/>
    </cofactor>
</comment>
<keyword evidence="4" id="KW-0472">Membrane</keyword>
<feature type="transmembrane region" description="Helical" evidence="4">
    <location>
        <begin position="213"/>
        <end position="232"/>
    </location>
</feature>
<dbReference type="GO" id="GO:0052621">
    <property type="term" value="F:diguanylate cyclase activity"/>
    <property type="evidence" value="ECO:0007669"/>
    <property type="project" value="UniProtKB-EC"/>
</dbReference>
<proteinExistence type="predicted"/>
<feature type="transmembrane region" description="Helical" evidence="4">
    <location>
        <begin position="108"/>
        <end position="127"/>
    </location>
</feature>
<dbReference type="CDD" id="cd01949">
    <property type="entry name" value="GGDEF"/>
    <property type="match status" value="1"/>
</dbReference>
<evidence type="ECO:0000256" key="2">
    <source>
        <dbReference type="ARBA" id="ARBA00012528"/>
    </source>
</evidence>
<reference evidence="6" key="2">
    <citation type="journal article" date="2018" name="Nature">
        <title>A major lineage of non-tailed dsDNA viruses as unrecognized killers of marine bacteria.</title>
        <authorList>
            <person name="Kauffman K.M."/>
            <person name="Hussain F.A."/>
            <person name="Yang J."/>
            <person name="Arevalo P."/>
            <person name="Brown J.M."/>
            <person name="Chang W.K."/>
            <person name="VanInsberghe D."/>
            <person name="Elsherbini J."/>
            <person name="Sharma R.S."/>
            <person name="Cutler M.B."/>
            <person name="Kelly L."/>
            <person name="Polz M.F."/>
        </authorList>
    </citation>
    <scope>NUCLEOTIDE SEQUENCE</scope>
    <source>
        <strain evidence="6">10N.222.46.E12</strain>
    </source>
</reference>
<evidence type="ECO:0000313" key="6">
    <source>
        <dbReference type="EMBL" id="PMP28936.1"/>
    </source>
</evidence>
<name>A0A7Z1S2B8_9VIBR</name>
<dbReference type="Pfam" id="PF00990">
    <property type="entry name" value="GGDEF"/>
    <property type="match status" value="1"/>
</dbReference>
<feature type="transmembrane region" description="Helical" evidence="4">
    <location>
        <begin position="147"/>
        <end position="169"/>
    </location>
</feature>
<feature type="transmembrane region" description="Helical" evidence="4">
    <location>
        <begin position="39"/>
        <end position="61"/>
    </location>
</feature>
<organism evidence="6">
    <name type="scientific">Vibrio cyclitrophicus</name>
    <dbReference type="NCBI Taxonomy" id="47951"/>
    <lineage>
        <taxon>Bacteria</taxon>
        <taxon>Pseudomonadati</taxon>
        <taxon>Pseudomonadota</taxon>
        <taxon>Gammaproteobacteria</taxon>
        <taxon>Vibrionales</taxon>
        <taxon>Vibrionaceae</taxon>
        <taxon>Vibrio</taxon>
    </lineage>
</organism>
<protein>
    <recommendedName>
        <fullName evidence="2">diguanylate cyclase</fullName>
        <ecNumber evidence="2">2.7.7.65</ecNumber>
    </recommendedName>
</protein>
<dbReference type="PROSITE" id="PS50887">
    <property type="entry name" value="GGDEF"/>
    <property type="match status" value="1"/>
</dbReference>
<dbReference type="AlphaFoldDB" id="A0A7Z1S2B8"/>
<dbReference type="SUPFAM" id="SSF55073">
    <property type="entry name" value="Nucleotide cyclase"/>
    <property type="match status" value="1"/>
</dbReference>
<comment type="catalytic activity">
    <reaction evidence="3">
        <text>2 GTP = 3',3'-c-di-GMP + 2 diphosphate</text>
        <dbReference type="Rhea" id="RHEA:24898"/>
        <dbReference type="ChEBI" id="CHEBI:33019"/>
        <dbReference type="ChEBI" id="CHEBI:37565"/>
        <dbReference type="ChEBI" id="CHEBI:58805"/>
        <dbReference type="EC" id="2.7.7.65"/>
    </reaction>
</comment>
<dbReference type="Gene3D" id="3.30.70.270">
    <property type="match status" value="1"/>
</dbReference>
<dbReference type="GeneID" id="50231519"/>
<dbReference type="InterPro" id="IPR050469">
    <property type="entry name" value="Diguanylate_Cyclase"/>
</dbReference>
<dbReference type="InterPro" id="IPR000160">
    <property type="entry name" value="GGDEF_dom"/>
</dbReference>
<accession>A0A7Z1S2B8</accession>
<feature type="transmembrane region" description="Helical" evidence="4">
    <location>
        <begin position="73"/>
        <end position="96"/>
    </location>
</feature>
<dbReference type="PANTHER" id="PTHR45138">
    <property type="entry name" value="REGULATORY COMPONENTS OF SENSORY TRANSDUCTION SYSTEM"/>
    <property type="match status" value="1"/>
</dbReference>
<evidence type="ECO:0000256" key="4">
    <source>
        <dbReference type="SAM" id="Phobius"/>
    </source>
</evidence>
<dbReference type="EC" id="2.7.7.65" evidence="2"/>
<dbReference type="EMBL" id="MDBS01000029">
    <property type="protein sequence ID" value="PMP28936.1"/>
    <property type="molecule type" value="Genomic_DNA"/>
</dbReference>
<dbReference type="NCBIfam" id="TIGR00254">
    <property type="entry name" value="GGDEF"/>
    <property type="match status" value="1"/>
</dbReference>
<dbReference type="InterPro" id="IPR043128">
    <property type="entry name" value="Rev_trsase/Diguanyl_cyclase"/>
</dbReference>
<reference evidence="6" key="1">
    <citation type="submission" date="2016-07" db="EMBL/GenBank/DDBJ databases">
        <authorList>
            <person name="Kauffman K."/>
            <person name="Arevalo P."/>
            <person name="Polz M.F."/>
        </authorList>
    </citation>
    <scope>NUCLEOTIDE SEQUENCE</scope>
    <source>
        <strain evidence="6">10N.222.46.E12</strain>
    </source>
</reference>
<feature type="transmembrane region" description="Helical" evidence="4">
    <location>
        <begin position="6"/>
        <end position="27"/>
    </location>
</feature>
<feature type="domain" description="GGDEF" evidence="5">
    <location>
        <begin position="277"/>
        <end position="414"/>
    </location>
</feature>
<evidence type="ECO:0000256" key="3">
    <source>
        <dbReference type="ARBA" id="ARBA00034247"/>
    </source>
</evidence>
<gene>
    <name evidence="6" type="ORF">BCS90_18245</name>
</gene>
<feature type="transmembrane region" description="Helical" evidence="4">
    <location>
        <begin position="181"/>
        <end position="207"/>
    </location>
</feature>
<dbReference type="FunFam" id="3.30.70.270:FF:000001">
    <property type="entry name" value="Diguanylate cyclase domain protein"/>
    <property type="match status" value="1"/>
</dbReference>
<dbReference type="SMART" id="SM00267">
    <property type="entry name" value="GGDEF"/>
    <property type="match status" value="1"/>
</dbReference>
<evidence type="ECO:0000256" key="1">
    <source>
        <dbReference type="ARBA" id="ARBA00001946"/>
    </source>
</evidence>
<keyword evidence="4" id="KW-1133">Transmembrane helix</keyword>
<sequence>MVSLYSVPLIVASSISLIAGLFFNVLYHHLHSRHEEKIQYYLIFSLFAFVSGVFLAAFFILINSSDNLDYLDIANRVTVITAMFTVVLGLHFYVSFFEYDAPVYLKRCYTICTLFAVIALFPNEYFLAKELYPTSTYYTGLSFGPLFQLWGAGAILLLGYCVLILARIYQHQCKINQRVGIVLLLLLTTIFWAVTGVLDALTGIQVIDLPPLTWIGSFLVTFCIAWILVLHIDELYQERNQLNSHLMYDYLTKAFSRSYFEVRYSDALEAFSANRAPRLHLCMFDIDDFKSVNDQYGHSSGDELLKTVSTITQRFIGSEDCFARFGGDEFVILFSGQEEEQVVQRLKSIKEQVSRYTFGLPPYQFHATCSFGLTGVDTTHHFHKDLSNQLLSHADEALYKAKNTGKNTIAVSSLTAP</sequence>
<comment type="caution">
    <text evidence="6">The sequence shown here is derived from an EMBL/GenBank/DDBJ whole genome shotgun (WGS) entry which is preliminary data.</text>
</comment>
<dbReference type="InterPro" id="IPR029787">
    <property type="entry name" value="Nucleotide_cyclase"/>
</dbReference>
<evidence type="ECO:0000259" key="5">
    <source>
        <dbReference type="PROSITE" id="PS50887"/>
    </source>
</evidence>
<dbReference type="PANTHER" id="PTHR45138:SF9">
    <property type="entry name" value="DIGUANYLATE CYCLASE DGCM-RELATED"/>
    <property type="match status" value="1"/>
</dbReference>
<keyword evidence="4" id="KW-0812">Transmembrane</keyword>
<dbReference type="RefSeq" id="WP_016788204.1">
    <property type="nucleotide sequence ID" value="NZ_CAWNSP010000009.1"/>
</dbReference>